<evidence type="ECO:0000256" key="3">
    <source>
        <dbReference type="ARBA" id="ARBA00022722"/>
    </source>
</evidence>
<evidence type="ECO:0000256" key="5">
    <source>
        <dbReference type="HAMAP-Rule" id="MF_00651"/>
    </source>
</evidence>
<evidence type="ECO:0000256" key="4">
    <source>
        <dbReference type="ARBA" id="ARBA00022801"/>
    </source>
</evidence>
<dbReference type="GO" id="GO:0005829">
    <property type="term" value="C:cytosol"/>
    <property type="evidence" value="ECO:0007669"/>
    <property type="project" value="TreeGrafter"/>
</dbReference>
<dbReference type="HAMAP" id="MF_00651">
    <property type="entry name" value="Nuclease_YqgF"/>
    <property type="match status" value="1"/>
</dbReference>
<sequence>MSGVRLGIDVGSVRVGVARSDPGGILATPVATVRRDPSGADLAELVSMIEEFEVVEVVVGLPRTLRGTDGPAVAAARDYAAALTDLLANAERQIPIVFIDERLTSVSANRMLADRGIDSRARREIVDQAAAVGILQTRLDGLRR</sequence>
<dbReference type="Gene3D" id="3.30.420.140">
    <property type="entry name" value="YqgF/RNase H-like domain"/>
    <property type="match status" value="1"/>
</dbReference>
<keyword evidence="4 5" id="KW-0378">Hydrolase</keyword>
<organism evidence="7">
    <name type="scientific">Nakamurella sp. A5-74</name>
    <dbReference type="NCBI Taxonomy" id="3158264"/>
    <lineage>
        <taxon>Bacteria</taxon>
        <taxon>Bacillati</taxon>
        <taxon>Actinomycetota</taxon>
        <taxon>Actinomycetes</taxon>
        <taxon>Nakamurellales</taxon>
        <taxon>Nakamurellaceae</taxon>
        <taxon>Nakamurella</taxon>
    </lineage>
</organism>
<dbReference type="PANTHER" id="PTHR33317:SF4">
    <property type="entry name" value="POLYNUCLEOTIDYL TRANSFERASE, RIBONUCLEASE H-LIKE SUPERFAMILY PROTEIN"/>
    <property type="match status" value="1"/>
</dbReference>
<dbReference type="RefSeq" id="WP_353647885.1">
    <property type="nucleotide sequence ID" value="NZ_CP159218.1"/>
</dbReference>
<feature type="domain" description="YqgF/RNase H-like" evidence="6">
    <location>
        <begin position="3"/>
        <end position="108"/>
    </location>
</feature>
<dbReference type="InterPro" id="IPR037027">
    <property type="entry name" value="YqgF/RNaseH-like_dom_sf"/>
</dbReference>
<protein>
    <recommendedName>
        <fullName evidence="5">Putative pre-16S rRNA nuclease</fullName>
        <ecNumber evidence="5">3.1.-.-</ecNumber>
    </recommendedName>
</protein>
<dbReference type="InterPro" id="IPR012337">
    <property type="entry name" value="RNaseH-like_sf"/>
</dbReference>
<dbReference type="SUPFAM" id="SSF53098">
    <property type="entry name" value="Ribonuclease H-like"/>
    <property type="match status" value="1"/>
</dbReference>
<proteinExistence type="inferred from homology"/>
<accession>A0AAU8DLA6</accession>
<keyword evidence="2 5" id="KW-0690">Ribosome biogenesis</keyword>
<evidence type="ECO:0000259" key="6">
    <source>
        <dbReference type="SMART" id="SM00732"/>
    </source>
</evidence>
<dbReference type="GO" id="GO:0000967">
    <property type="term" value="P:rRNA 5'-end processing"/>
    <property type="evidence" value="ECO:0007669"/>
    <property type="project" value="UniProtKB-UniRule"/>
</dbReference>
<dbReference type="Pfam" id="PF03652">
    <property type="entry name" value="RuvX"/>
    <property type="match status" value="1"/>
</dbReference>
<dbReference type="PANTHER" id="PTHR33317">
    <property type="entry name" value="POLYNUCLEOTIDYL TRANSFERASE, RIBONUCLEASE H-LIKE SUPERFAMILY PROTEIN"/>
    <property type="match status" value="1"/>
</dbReference>
<evidence type="ECO:0000256" key="1">
    <source>
        <dbReference type="ARBA" id="ARBA00022490"/>
    </source>
</evidence>
<dbReference type="CDD" id="cd16964">
    <property type="entry name" value="YqgF"/>
    <property type="match status" value="1"/>
</dbReference>
<name>A0AAU8DLA6_9ACTN</name>
<dbReference type="AlphaFoldDB" id="A0AAU8DLA6"/>
<gene>
    <name evidence="7" type="primary">ruvX</name>
    <name evidence="7" type="ORF">ABLG96_13465</name>
</gene>
<evidence type="ECO:0000313" key="7">
    <source>
        <dbReference type="EMBL" id="XCG62270.1"/>
    </source>
</evidence>
<dbReference type="EC" id="3.1.-.-" evidence="5"/>
<dbReference type="GO" id="GO:0016788">
    <property type="term" value="F:hydrolase activity, acting on ester bonds"/>
    <property type="evidence" value="ECO:0007669"/>
    <property type="project" value="UniProtKB-UniRule"/>
</dbReference>
<dbReference type="EMBL" id="CP159218">
    <property type="protein sequence ID" value="XCG62270.1"/>
    <property type="molecule type" value="Genomic_DNA"/>
</dbReference>
<comment type="similarity">
    <text evidence="5">Belongs to the YqgF HJR family.</text>
</comment>
<keyword evidence="3 5" id="KW-0540">Nuclease</keyword>
<reference evidence="7" key="1">
    <citation type="submission" date="2024-05" db="EMBL/GenBank/DDBJ databases">
        <authorList>
            <person name="Cai S.Y."/>
            <person name="Jin L.M."/>
            <person name="Li H.R."/>
        </authorList>
    </citation>
    <scope>NUCLEOTIDE SEQUENCE</scope>
    <source>
        <strain evidence="7">A5-74</strain>
    </source>
</reference>
<dbReference type="GO" id="GO:0004518">
    <property type="term" value="F:nuclease activity"/>
    <property type="evidence" value="ECO:0007669"/>
    <property type="project" value="UniProtKB-KW"/>
</dbReference>
<comment type="function">
    <text evidence="5">Could be a nuclease involved in processing of the 5'-end of pre-16S rRNA.</text>
</comment>
<dbReference type="NCBIfam" id="TIGR00250">
    <property type="entry name" value="RNAse_H_YqgF"/>
    <property type="match status" value="1"/>
</dbReference>
<evidence type="ECO:0000256" key="2">
    <source>
        <dbReference type="ARBA" id="ARBA00022517"/>
    </source>
</evidence>
<dbReference type="InterPro" id="IPR006641">
    <property type="entry name" value="YqgF/RNaseH-like_dom"/>
</dbReference>
<dbReference type="InterPro" id="IPR005227">
    <property type="entry name" value="YqgF"/>
</dbReference>
<keyword evidence="1 5" id="KW-0963">Cytoplasm</keyword>
<comment type="subcellular location">
    <subcellularLocation>
        <location evidence="5">Cytoplasm</location>
    </subcellularLocation>
</comment>
<dbReference type="SMART" id="SM00732">
    <property type="entry name" value="YqgFc"/>
    <property type="match status" value="1"/>
</dbReference>